<dbReference type="RefSeq" id="WP_285456776.1">
    <property type="nucleotide sequence ID" value="NZ_CP127173.1"/>
</dbReference>
<dbReference type="EMBL" id="CP127173">
    <property type="protein sequence ID" value="WIV59263.1"/>
    <property type="molecule type" value="Genomic_DNA"/>
</dbReference>
<keyword evidence="2" id="KW-1185">Reference proteome</keyword>
<organism evidence="1 2">
    <name type="scientific">Amycolatopsis nalaikhensis</name>
    <dbReference type="NCBI Taxonomy" id="715472"/>
    <lineage>
        <taxon>Bacteria</taxon>
        <taxon>Bacillati</taxon>
        <taxon>Actinomycetota</taxon>
        <taxon>Actinomycetes</taxon>
        <taxon>Pseudonocardiales</taxon>
        <taxon>Pseudonocardiaceae</taxon>
        <taxon>Amycolatopsis</taxon>
    </lineage>
</organism>
<reference evidence="1 2" key="1">
    <citation type="submission" date="2023-06" db="EMBL/GenBank/DDBJ databases">
        <authorList>
            <person name="Oyuntsetseg B."/>
            <person name="Kim S.B."/>
        </authorList>
    </citation>
    <scope>NUCLEOTIDE SEQUENCE [LARGE SCALE GENOMIC DNA]</scope>
    <source>
        <strain evidence="1 2">2-2</strain>
    </source>
</reference>
<dbReference type="InterPro" id="IPR027417">
    <property type="entry name" value="P-loop_NTPase"/>
</dbReference>
<dbReference type="Pfam" id="PF13671">
    <property type="entry name" value="AAA_33"/>
    <property type="match status" value="1"/>
</dbReference>
<sequence length="181" mass="19449">MPTEAGSLLILTGPPGAGKSSVARLVAEDAPRPTVHLHTDSFYVSIRTGLVAPYLPEAARQNDVVLGVIAEAACGYARGGYDVVLDGVVGPWALAPFRDAAKRDQLDLFYLVLRPSLEVTLARGTARAGHELTEVEPLVGMHRAFASLGELEPHVVDTSGQTLEETAEVVRRRSHEDVFRL</sequence>
<evidence type="ECO:0000313" key="1">
    <source>
        <dbReference type="EMBL" id="WIV59263.1"/>
    </source>
</evidence>
<dbReference type="SUPFAM" id="SSF52540">
    <property type="entry name" value="P-loop containing nucleoside triphosphate hydrolases"/>
    <property type="match status" value="1"/>
</dbReference>
<dbReference type="Gene3D" id="3.40.50.300">
    <property type="entry name" value="P-loop containing nucleotide triphosphate hydrolases"/>
    <property type="match status" value="1"/>
</dbReference>
<name>A0ABY8XUJ1_9PSEU</name>
<evidence type="ECO:0000313" key="2">
    <source>
        <dbReference type="Proteomes" id="UP001227101"/>
    </source>
</evidence>
<protein>
    <submittedName>
        <fullName evidence="1">AAA family ATPase</fullName>
    </submittedName>
</protein>
<dbReference type="Proteomes" id="UP001227101">
    <property type="component" value="Chromosome"/>
</dbReference>
<accession>A0ABY8XUJ1</accession>
<proteinExistence type="predicted"/>
<gene>
    <name evidence="1" type="ORF">QP939_11865</name>
</gene>